<feature type="compositionally biased region" description="Low complexity" evidence="1">
    <location>
        <begin position="72"/>
        <end position="89"/>
    </location>
</feature>
<dbReference type="EMBL" id="CP092625">
    <property type="protein sequence ID" value="UMM39803.1"/>
    <property type="molecule type" value="Genomic_DNA"/>
</dbReference>
<protein>
    <submittedName>
        <fullName evidence="2">Uncharacterized protein</fullName>
    </submittedName>
</protein>
<evidence type="ECO:0000313" key="2">
    <source>
        <dbReference type="EMBL" id="UMM39803.1"/>
    </source>
</evidence>
<gene>
    <name evidence="2" type="ORF">L5515_016692</name>
</gene>
<dbReference type="Proteomes" id="UP000829354">
    <property type="component" value="Chromosome X"/>
</dbReference>
<organism evidence="2 3">
    <name type="scientific">Caenorhabditis briggsae</name>
    <dbReference type="NCBI Taxonomy" id="6238"/>
    <lineage>
        <taxon>Eukaryota</taxon>
        <taxon>Metazoa</taxon>
        <taxon>Ecdysozoa</taxon>
        <taxon>Nematoda</taxon>
        <taxon>Chromadorea</taxon>
        <taxon>Rhabditida</taxon>
        <taxon>Rhabditina</taxon>
        <taxon>Rhabditomorpha</taxon>
        <taxon>Rhabditoidea</taxon>
        <taxon>Rhabditidae</taxon>
        <taxon>Peloderinae</taxon>
        <taxon>Caenorhabditis</taxon>
    </lineage>
</organism>
<keyword evidence="3" id="KW-1185">Reference proteome</keyword>
<name>A0AAE9FBW2_CAEBR</name>
<sequence>MVFPQVTKDLQKEGHPRRLQSSAGQHQALIMQPLVVQHYAQNVHTEVQLGLAPPLSGGGSTGGGSGGGFFGSGLFRTSGRPPSSSNRPRAYSMLPLTSSISQEEVFQDRKANMSSNTKKHSNRSHKRYYPLSQEDTLELLLLLNQVFIASDANIVRKMATATRGACPPPLRRPSRSVCEVLNTMAPLNVCNRNAVNANRRYSTLVTVSERVVLRSVFEIILTMSFWSTVFVSWALRSVRESLIQVDPLAAALAHQARKANAAVPAVSRTPLLLQFTPFGPPPSAYRKLDKSALICNMF</sequence>
<accession>A0AAE9FBW2</accession>
<feature type="region of interest" description="Disordered" evidence="1">
    <location>
        <begin position="54"/>
        <end position="89"/>
    </location>
</feature>
<feature type="region of interest" description="Disordered" evidence="1">
    <location>
        <begin position="1"/>
        <end position="23"/>
    </location>
</feature>
<proteinExistence type="predicted"/>
<reference evidence="2 3" key="1">
    <citation type="submission" date="2022-04" db="EMBL/GenBank/DDBJ databases">
        <title>Chromosome-level reference genomes for two strains of Caenorhabditis briggsae: an improved platform for comparative genomics.</title>
        <authorList>
            <person name="Stevens L."/>
            <person name="Andersen E."/>
        </authorList>
    </citation>
    <scope>NUCLEOTIDE SEQUENCE [LARGE SCALE GENOMIC DNA]</scope>
    <source>
        <strain evidence="2">VX34</strain>
        <tissue evidence="2">Whole-organism</tissue>
    </source>
</reference>
<evidence type="ECO:0000256" key="1">
    <source>
        <dbReference type="SAM" id="MobiDB-lite"/>
    </source>
</evidence>
<feature type="compositionally biased region" description="Gly residues" evidence="1">
    <location>
        <begin position="56"/>
        <end position="71"/>
    </location>
</feature>
<evidence type="ECO:0000313" key="3">
    <source>
        <dbReference type="Proteomes" id="UP000829354"/>
    </source>
</evidence>
<dbReference type="AlphaFoldDB" id="A0AAE9FBW2"/>